<dbReference type="CDD" id="cd05403">
    <property type="entry name" value="NT_KNTase_like"/>
    <property type="match status" value="1"/>
</dbReference>
<dbReference type="Pfam" id="PF18765">
    <property type="entry name" value="Polbeta"/>
    <property type="match status" value="1"/>
</dbReference>
<dbReference type="RefSeq" id="WP_171304052.1">
    <property type="nucleotide sequence ID" value="NZ_JABFIF010000042.1"/>
</dbReference>
<keyword evidence="2" id="KW-0808">Transferase</keyword>
<feature type="domain" description="Polymerase beta nucleotidyltransferase" evidence="1">
    <location>
        <begin position="12"/>
        <end position="102"/>
    </location>
</feature>
<accession>A0A7Y3Y0E5</accession>
<evidence type="ECO:0000313" key="2">
    <source>
        <dbReference type="EMBL" id="NOH17232.1"/>
    </source>
</evidence>
<protein>
    <submittedName>
        <fullName evidence="2">Nucleotidyltransferase domain-containing protein</fullName>
    </submittedName>
</protein>
<dbReference type="GO" id="GO:0016740">
    <property type="term" value="F:transferase activity"/>
    <property type="evidence" value="ECO:0007669"/>
    <property type="project" value="UniProtKB-KW"/>
</dbReference>
<organism evidence="2 3">
    <name type="scientific">Clostridium cochlearium</name>
    <dbReference type="NCBI Taxonomy" id="1494"/>
    <lineage>
        <taxon>Bacteria</taxon>
        <taxon>Bacillati</taxon>
        <taxon>Bacillota</taxon>
        <taxon>Clostridia</taxon>
        <taxon>Eubacteriales</taxon>
        <taxon>Clostridiaceae</taxon>
        <taxon>Clostridium</taxon>
    </lineage>
</organism>
<sequence length="102" mass="11743">MNFGLRESDLEYIVNVISGFDEIEKASIFGSRAKGNYKPGSDIDISIYGENINLDILSKLNSILEEKSPMPYFFDIVDYSHLKHKELKEHIDRVGKVIFCRK</sequence>
<comment type="caution">
    <text evidence="2">The sequence shown here is derived from an EMBL/GenBank/DDBJ whole genome shotgun (WGS) entry which is preliminary data.</text>
</comment>
<dbReference type="Proteomes" id="UP000528432">
    <property type="component" value="Unassembled WGS sequence"/>
</dbReference>
<proteinExistence type="predicted"/>
<dbReference type="InterPro" id="IPR043519">
    <property type="entry name" value="NT_sf"/>
</dbReference>
<dbReference type="AlphaFoldDB" id="A0A7Y3Y0E5"/>
<dbReference type="Gene3D" id="3.30.460.10">
    <property type="entry name" value="Beta Polymerase, domain 2"/>
    <property type="match status" value="1"/>
</dbReference>
<dbReference type="EMBL" id="JABFIF010000042">
    <property type="protein sequence ID" value="NOH17232.1"/>
    <property type="molecule type" value="Genomic_DNA"/>
</dbReference>
<gene>
    <name evidence="2" type="ORF">HMJ28_12755</name>
</gene>
<name>A0A7Y3Y0E5_CLOCO</name>
<evidence type="ECO:0000313" key="3">
    <source>
        <dbReference type="Proteomes" id="UP000528432"/>
    </source>
</evidence>
<reference evidence="2 3" key="1">
    <citation type="submission" date="2020-05" db="EMBL/GenBank/DDBJ databases">
        <title>Draft genome sequence of Clostridium cochlearium strain AGROS13 isolated from a sheep dairy farm in New Zealand.</title>
        <authorList>
            <person name="Gupta T.B."/>
            <person name="Jauregui R."/>
            <person name="Risson A.N."/>
            <person name="Brightwell G."/>
            <person name="Maclean P."/>
        </authorList>
    </citation>
    <scope>NUCLEOTIDE SEQUENCE [LARGE SCALE GENOMIC DNA]</scope>
    <source>
        <strain evidence="2 3">AGROS13</strain>
    </source>
</reference>
<evidence type="ECO:0000259" key="1">
    <source>
        <dbReference type="Pfam" id="PF18765"/>
    </source>
</evidence>
<dbReference type="InterPro" id="IPR041633">
    <property type="entry name" value="Polbeta"/>
</dbReference>
<dbReference type="SUPFAM" id="SSF81301">
    <property type="entry name" value="Nucleotidyltransferase"/>
    <property type="match status" value="1"/>
</dbReference>